<dbReference type="PANTHER" id="PTHR33353:SF10">
    <property type="entry name" value="ENDO-BETA-1,4-GLUCANASE D"/>
    <property type="match status" value="1"/>
</dbReference>
<feature type="signal peptide" evidence="16">
    <location>
        <begin position="1"/>
        <end position="23"/>
    </location>
</feature>
<evidence type="ECO:0000313" key="19">
    <source>
        <dbReference type="Proteomes" id="UP000807306"/>
    </source>
</evidence>
<evidence type="ECO:0000256" key="5">
    <source>
        <dbReference type="ARBA" id="ARBA00022729"/>
    </source>
</evidence>
<evidence type="ECO:0000256" key="13">
    <source>
        <dbReference type="ARBA" id="ARBA00044502"/>
    </source>
</evidence>
<dbReference type="PANTHER" id="PTHR33353">
    <property type="entry name" value="PUTATIVE (AFU_ORTHOLOGUE AFUA_1G12560)-RELATED"/>
    <property type="match status" value="1"/>
</dbReference>
<evidence type="ECO:0000256" key="2">
    <source>
        <dbReference type="ARBA" id="ARBA00004613"/>
    </source>
</evidence>
<dbReference type="GO" id="GO:0005576">
    <property type="term" value="C:extracellular region"/>
    <property type="evidence" value="ECO:0007669"/>
    <property type="project" value="UniProtKB-SubCell"/>
</dbReference>
<keyword evidence="19" id="KW-1185">Reference proteome</keyword>
<dbReference type="AlphaFoldDB" id="A0A9P6EMV1"/>
<evidence type="ECO:0000256" key="11">
    <source>
        <dbReference type="ARBA" id="ARBA00023277"/>
    </source>
</evidence>
<evidence type="ECO:0000256" key="12">
    <source>
        <dbReference type="ARBA" id="ARBA00023326"/>
    </source>
</evidence>
<accession>A0A9P6EMV1</accession>
<gene>
    <name evidence="18" type="ORF">CPB83DRAFT_832754</name>
</gene>
<comment type="subcellular location">
    <subcellularLocation>
        <location evidence="2">Secreted</location>
    </subcellularLocation>
</comment>
<evidence type="ECO:0000256" key="1">
    <source>
        <dbReference type="ARBA" id="ARBA00001973"/>
    </source>
</evidence>
<evidence type="ECO:0000256" key="14">
    <source>
        <dbReference type="ARBA" id="ARBA00045077"/>
    </source>
</evidence>
<keyword evidence="7" id="KW-0560">Oxidoreductase</keyword>
<evidence type="ECO:0000256" key="4">
    <source>
        <dbReference type="ARBA" id="ARBA00022723"/>
    </source>
</evidence>
<organism evidence="18 19">
    <name type="scientific">Crepidotus variabilis</name>
    <dbReference type="NCBI Taxonomy" id="179855"/>
    <lineage>
        <taxon>Eukaryota</taxon>
        <taxon>Fungi</taxon>
        <taxon>Dikarya</taxon>
        <taxon>Basidiomycota</taxon>
        <taxon>Agaricomycotina</taxon>
        <taxon>Agaricomycetes</taxon>
        <taxon>Agaricomycetidae</taxon>
        <taxon>Agaricales</taxon>
        <taxon>Agaricineae</taxon>
        <taxon>Crepidotaceae</taxon>
        <taxon>Crepidotus</taxon>
    </lineage>
</organism>
<dbReference type="EC" id="1.14.99.56" evidence="15"/>
<dbReference type="EMBL" id="MU157831">
    <property type="protein sequence ID" value="KAF9532658.1"/>
    <property type="molecule type" value="Genomic_DNA"/>
</dbReference>
<keyword evidence="12" id="KW-0624">Polysaccharide degradation</keyword>
<keyword evidence="4" id="KW-0479">Metal-binding</keyword>
<evidence type="ECO:0000259" key="17">
    <source>
        <dbReference type="Pfam" id="PF03443"/>
    </source>
</evidence>
<evidence type="ECO:0000256" key="9">
    <source>
        <dbReference type="ARBA" id="ARBA00023033"/>
    </source>
</evidence>
<keyword evidence="6" id="KW-0136">Cellulose degradation</keyword>
<keyword evidence="9" id="KW-0503">Monooxygenase</keyword>
<feature type="domain" description="Auxiliary Activity family 9 catalytic" evidence="17">
    <location>
        <begin position="20"/>
        <end position="190"/>
    </location>
</feature>
<evidence type="ECO:0000256" key="16">
    <source>
        <dbReference type="SAM" id="SignalP"/>
    </source>
</evidence>
<keyword evidence="3" id="KW-0964">Secreted</keyword>
<dbReference type="OrthoDB" id="6038816at2759"/>
<dbReference type="InterPro" id="IPR005103">
    <property type="entry name" value="AA9_LPMO"/>
</dbReference>
<protein>
    <recommendedName>
        <fullName evidence="15">lytic cellulose monooxygenase (C4-dehydrogenating)</fullName>
        <ecNumber evidence="15">1.14.99.56</ecNumber>
    </recommendedName>
</protein>
<dbReference type="Pfam" id="PF03443">
    <property type="entry name" value="AA9"/>
    <property type="match status" value="1"/>
</dbReference>
<proteinExistence type="inferred from homology"/>
<keyword evidence="10" id="KW-1015">Disulfide bond</keyword>
<comment type="similarity">
    <text evidence="13">Belongs to the polysaccharide monooxygenase AA9 family.</text>
</comment>
<comment type="cofactor">
    <cofactor evidence="1">
        <name>Cu(2+)</name>
        <dbReference type="ChEBI" id="CHEBI:29036"/>
    </cofactor>
</comment>
<comment type="catalytic activity">
    <reaction evidence="14">
        <text>[(1-&gt;4)-beta-D-glucosyl]n+m + reduced acceptor + O2 = 4-dehydro-beta-D-glucosyl-[(1-&gt;4)-beta-D-glucosyl]n-1 + [(1-&gt;4)-beta-D-glucosyl]m + acceptor + H2O.</text>
        <dbReference type="EC" id="1.14.99.56"/>
    </reaction>
</comment>
<evidence type="ECO:0000256" key="3">
    <source>
        <dbReference type="ARBA" id="ARBA00022525"/>
    </source>
</evidence>
<sequence>MKFAPLFTGAAFTSIAAVHYVSGQLVVEESAGQTLYDKAVRQLRYKSPEWLFQEAYKISPELIKCNNPAVDATETITVEPSQILELAIDASPSAPPSLYHKVPTTLYLSRAPGLAEDYIGDGDWVKISIWGPGDDPFHFSSQDLERFTSLLPVIPNGEYLLRAEHMAIHVITSPRFYINCAQIKVDAPETSAKLETGLAY</sequence>
<evidence type="ECO:0000256" key="8">
    <source>
        <dbReference type="ARBA" id="ARBA00023008"/>
    </source>
</evidence>
<evidence type="ECO:0000256" key="7">
    <source>
        <dbReference type="ARBA" id="ARBA00023002"/>
    </source>
</evidence>
<dbReference type="GO" id="GO:0004497">
    <property type="term" value="F:monooxygenase activity"/>
    <property type="evidence" value="ECO:0007669"/>
    <property type="project" value="UniProtKB-KW"/>
</dbReference>
<evidence type="ECO:0000256" key="6">
    <source>
        <dbReference type="ARBA" id="ARBA00023001"/>
    </source>
</evidence>
<dbReference type="GO" id="GO:0030245">
    <property type="term" value="P:cellulose catabolic process"/>
    <property type="evidence" value="ECO:0007669"/>
    <property type="project" value="UniProtKB-KW"/>
</dbReference>
<dbReference type="InterPro" id="IPR049892">
    <property type="entry name" value="AA9"/>
</dbReference>
<keyword evidence="8" id="KW-0186">Copper</keyword>
<dbReference type="Proteomes" id="UP000807306">
    <property type="component" value="Unassembled WGS sequence"/>
</dbReference>
<evidence type="ECO:0000256" key="15">
    <source>
        <dbReference type="ARBA" id="ARBA00047174"/>
    </source>
</evidence>
<dbReference type="GO" id="GO:0046872">
    <property type="term" value="F:metal ion binding"/>
    <property type="evidence" value="ECO:0007669"/>
    <property type="project" value="UniProtKB-KW"/>
</dbReference>
<comment type="caution">
    <text evidence="18">The sequence shown here is derived from an EMBL/GenBank/DDBJ whole genome shotgun (WGS) entry which is preliminary data.</text>
</comment>
<keyword evidence="11" id="KW-0119">Carbohydrate metabolism</keyword>
<reference evidence="18" key="1">
    <citation type="submission" date="2020-11" db="EMBL/GenBank/DDBJ databases">
        <authorList>
            <consortium name="DOE Joint Genome Institute"/>
            <person name="Ahrendt S."/>
            <person name="Riley R."/>
            <person name="Andreopoulos W."/>
            <person name="Labutti K."/>
            <person name="Pangilinan J."/>
            <person name="Ruiz-Duenas F.J."/>
            <person name="Barrasa J.M."/>
            <person name="Sanchez-Garcia M."/>
            <person name="Camarero S."/>
            <person name="Miyauchi S."/>
            <person name="Serrano A."/>
            <person name="Linde D."/>
            <person name="Babiker R."/>
            <person name="Drula E."/>
            <person name="Ayuso-Fernandez I."/>
            <person name="Pacheco R."/>
            <person name="Padilla G."/>
            <person name="Ferreira P."/>
            <person name="Barriuso J."/>
            <person name="Kellner H."/>
            <person name="Castanera R."/>
            <person name="Alfaro M."/>
            <person name="Ramirez L."/>
            <person name="Pisabarro A.G."/>
            <person name="Kuo A."/>
            <person name="Tritt A."/>
            <person name="Lipzen A."/>
            <person name="He G."/>
            <person name="Yan M."/>
            <person name="Ng V."/>
            <person name="Cullen D."/>
            <person name="Martin F."/>
            <person name="Rosso M.-N."/>
            <person name="Henrissat B."/>
            <person name="Hibbett D."/>
            <person name="Martinez A.T."/>
            <person name="Grigoriev I.V."/>
        </authorList>
    </citation>
    <scope>NUCLEOTIDE SEQUENCE</scope>
    <source>
        <strain evidence="18">CBS 506.95</strain>
    </source>
</reference>
<dbReference type="Gene3D" id="2.70.50.70">
    <property type="match status" value="1"/>
</dbReference>
<evidence type="ECO:0000256" key="10">
    <source>
        <dbReference type="ARBA" id="ARBA00023157"/>
    </source>
</evidence>
<feature type="chain" id="PRO_5040112975" description="lytic cellulose monooxygenase (C4-dehydrogenating)" evidence="16">
    <location>
        <begin position="24"/>
        <end position="200"/>
    </location>
</feature>
<keyword evidence="5 16" id="KW-0732">Signal</keyword>
<evidence type="ECO:0000313" key="18">
    <source>
        <dbReference type="EMBL" id="KAF9532658.1"/>
    </source>
</evidence>
<name>A0A9P6EMV1_9AGAR</name>